<evidence type="ECO:0000313" key="2">
    <source>
        <dbReference type="Proteomes" id="UP000241462"/>
    </source>
</evidence>
<evidence type="ECO:0000313" key="1">
    <source>
        <dbReference type="EMBL" id="PSR82117.1"/>
    </source>
</evidence>
<sequence>MVLLLLVAHVLALSPGRVLEVKVRRNGRLWPDTVHSPANNGSYSQRIILQSKLDYKRPPVSISNATMSGFIAPKCRRARVLRQQDIQPNRVLLHEHSHRHYNRNSLFSTHVASNRVLREGLLLVQGSVLGPVPFAKPCRKRFTIVWRFL</sequence>
<proteinExistence type="predicted"/>
<dbReference type="EMBL" id="KZ678487">
    <property type="protein sequence ID" value="PSR82117.1"/>
    <property type="molecule type" value="Genomic_DNA"/>
</dbReference>
<dbReference type="InParanoid" id="A0A2T3A3E5"/>
<gene>
    <name evidence="1" type="ORF">BD289DRAFT_25069</name>
</gene>
<keyword evidence="2" id="KW-1185">Reference proteome</keyword>
<protein>
    <submittedName>
        <fullName evidence="1">Uncharacterized protein</fullName>
    </submittedName>
</protein>
<name>A0A2T3A3E5_9PEZI</name>
<reference evidence="1 2" key="1">
    <citation type="journal article" date="2018" name="Mycol. Prog.">
        <title>Coniella lustricola, a new species from submerged detritus.</title>
        <authorList>
            <person name="Raudabaugh D.B."/>
            <person name="Iturriaga T."/>
            <person name="Carver A."/>
            <person name="Mondo S."/>
            <person name="Pangilinan J."/>
            <person name="Lipzen A."/>
            <person name="He G."/>
            <person name="Amirebrahimi M."/>
            <person name="Grigoriev I.V."/>
            <person name="Miller A.N."/>
        </authorList>
    </citation>
    <scope>NUCLEOTIDE SEQUENCE [LARGE SCALE GENOMIC DNA]</scope>
    <source>
        <strain evidence="1 2">B22-T-1</strain>
    </source>
</reference>
<dbReference type="AlphaFoldDB" id="A0A2T3A3E5"/>
<organism evidence="1 2">
    <name type="scientific">Coniella lustricola</name>
    <dbReference type="NCBI Taxonomy" id="2025994"/>
    <lineage>
        <taxon>Eukaryota</taxon>
        <taxon>Fungi</taxon>
        <taxon>Dikarya</taxon>
        <taxon>Ascomycota</taxon>
        <taxon>Pezizomycotina</taxon>
        <taxon>Sordariomycetes</taxon>
        <taxon>Sordariomycetidae</taxon>
        <taxon>Diaporthales</taxon>
        <taxon>Schizoparmaceae</taxon>
        <taxon>Coniella</taxon>
    </lineage>
</organism>
<dbReference type="Proteomes" id="UP000241462">
    <property type="component" value="Unassembled WGS sequence"/>
</dbReference>
<accession>A0A2T3A3E5</accession>